<organism evidence="1">
    <name type="scientific">Rhizophora mucronata</name>
    <name type="common">Asiatic mangrove</name>
    <dbReference type="NCBI Taxonomy" id="61149"/>
    <lineage>
        <taxon>Eukaryota</taxon>
        <taxon>Viridiplantae</taxon>
        <taxon>Streptophyta</taxon>
        <taxon>Embryophyta</taxon>
        <taxon>Tracheophyta</taxon>
        <taxon>Spermatophyta</taxon>
        <taxon>Magnoliopsida</taxon>
        <taxon>eudicotyledons</taxon>
        <taxon>Gunneridae</taxon>
        <taxon>Pentapetalae</taxon>
        <taxon>rosids</taxon>
        <taxon>fabids</taxon>
        <taxon>Malpighiales</taxon>
        <taxon>Rhizophoraceae</taxon>
        <taxon>Rhizophora</taxon>
    </lineage>
</organism>
<reference evidence="1" key="1">
    <citation type="submission" date="2018-02" db="EMBL/GenBank/DDBJ databases">
        <title>Rhizophora mucronata_Transcriptome.</title>
        <authorList>
            <person name="Meera S.P."/>
            <person name="Sreeshan A."/>
            <person name="Augustine A."/>
        </authorList>
    </citation>
    <scope>NUCLEOTIDE SEQUENCE</scope>
    <source>
        <tissue evidence="1">Leaf</tissue>
    </source>
</reference>
<dbReference type="EMBL" id="GGEC01038971">
    <property type="protein sequence ID" value="MBX19455.1"/>
    <property type="molecule type" value="Transcribed_RNA"/>
</dbReference>
<proteinExistence type="predicted"/>
<dbReference type="AlphaFoldDB" id="A0A2P2LNA9"/>
<name>A0A2P2LNA9_RHIMU</name>
<accession>A0A2P2LNA9</accession>
<sequence>MLKFATLVEKLCRTIVQIPKQGGPFLSALSQIRNGHVVIHRVH</sequence>
<evidence type="ECO:0000313" key="1">
    <source>
        <dbReference type="EMBL" id="MBX19455.1"/>
    </source>
</evidence>
<protein>
    <submittedName>
        <fullName evidence="1">Uncharacterized protein</fullName>
    </submittedName>
</protein>